<dbReference type="SMART" id="SM00530">
    <property type="entry name" value="HTH_XRE"/>
    <property type="match status" value="1"/>
</dbReference>
<organism evidence="3 4">
    <name type="scientific">Paraburkholderia bryophila</name>
    <dbReference type="NCBI Taxonomy" id="420952"/>
    <lineage>
        <taxon>Bacteria</taxon>
        <taxon>Pseudomonadati</taxon>
        <taxon>Pseudomonadota</taxon>
        <taxon>Betaproteobacteria</taxon>
        <taxon>Burkholderiales</taxon>
        <taxon>Burkholderiaceae</taxon>
        <taxon>Paraburkholderia</taxon>
    </lineage>
</organism>
<feature type="region of interest" description="Disordered" evidence="1">
    <location>
        <begin position="122"/>
        <end position="159"/>
    </location>
</feature>
<name>A0A329C2X0_9BURK</name>
<proteinExistence type="predicted"/>
<dbReference type="Proteomes" id="UP000248918">
    <property type="component" value="Unassembled WGS sequence"/>
</dbReference>
<feature type="domain" description="HTH cro/C1-type" evidence="2">
    <location>
        <begin position="54"/>
        <end position="109"/>
    </location>
</feature>
<protein>
    <submittedName>
        <fullName evidence="3">Helix-turn-helix protein</fullName>
    </submittedName>
</protein>
<gene>
    <name evidence="3" type="ORF">BX591_115111</name>
</gene>
<evidence type="ECO:0000313" key="3">
    <source>
        <dbReference type="EMBL" id="RAS25864.1"/>
    </source>
</evidence>
<dbReference type="Pfam" id="PF13560">
    <property type="entry name" value="HTH_31"/>
    <property type="match status" value="1"/>
</dbReference>
<evidence type="ECO:0000256" key="1">
    <source>
        <dbReference type="SAM" id="MobiDB-lite"/>
    </source>
</evidence>
<dbReference type="GO" id="GO:0003677">
    <property type="term" value="F:DNA binding"/>
    <property type="evidence" value="ECO:0007669"/>
    <property type="project" value="InterPro"/>
</dbReference>
<dbReference type="Gene3D" id="1.10.260.40">
    <property type="entry name" value="lambda repressor-like DNA-binding domains"/>
    <property type="match status" value="1"/>
</dbReference>
<comment type="caution">
    <text evidence="3">The sequence shown here is derived from an EMBL/GenBank/DDBJ whole genome shotgun (WGS) entry which is preliminary data.</text>
</comment>
<dbReference type="EMBL" id="QLTK01000015">
    <property type="protein sequence ID" value="RAS25864.1"/>
    <property type="molecule type" value="Genomic_DNA"/>
</dbReference>
<dbReference type="SUPFAM" id="SSF47413">
    <property type="entry name" value="lambda repressor-like DNA-binding domains"/>
    <property type="match status" value="1"/>
</dbReference>
<dbReference type="InterPro" id="IPR001387">
    <property type="entry name" value="Cro/C1-type_HTH"/>
</dbReference>
<evidence type="ECO:0000313" key="4">
    <source>
        <dbReference type="Proteomes" id="UP000248918"/>
    </source>
</evidence>
<reference evidence="3 4" key="1">
    <citation type="submission" date="2018-06" db="EMBL/GenBank/DDBJ databases">
        <title>Genomic Encyclopedia of Type Strains, Phase III (KMG-III): the genomes of soil and plant-associated and newly described type strains.</title>
        <authorList>
            <person name="Whitman W."/>
        </authorList>
    </citation>
    <scope>NUCLEOTIDE SEQUENCE [LARGE SCALE GENOMIC DNA]</scope>
    <source>
        <strain evidence="3 4">LMG 23644</strain>
    </source>
</reference>
<evidence type="ECO:0000259" key="2">
    <source>
        <dbReference type="SMART" id="SM00530"/>
    </source>
</evidence>
<sequence>MKRRYHDAQGIERTAICPILLTYPICLTNLSDMSRTLQRPFPSVEKQIRALGERLKLARLRRELPATLFAERLGISRDTLHRLEKGDPGIALGTYMRALRVLGLDKDMDVVARDDALGRKLQDLKLAGQRKPRANAPGAARGKASRPAGKPARKTDGQQ</sequence>
<dbReference type="AlphaFoldDB" id="A0A329C2X0"/>
<dbReference type="CDD" id="cd00093">
    <property type="entry name" value="HTH_XRE"/>
    <property type="match status" value="1"/>
</dbReference>
<dbReference type="InterPro" id="IPR010982">
    <property type="entry name" value="Lambda_DNA-bd_dom_sf"/>
</dbReference>
<accession>A0A329C2X0</accession>